<evidence type="ECO:0000313" key="2">
    <source>
        <dbReference type="Proteomes" id="UP000735302"/>
    </source>
</evidence>
<dbReference type="AlphaFoldDB" id="A0AAV3YK36"/>
<proteinExistence type="predicted"/>
<evidence type="ECO:0000313" key="1">
    <source>
        <dbReference type="EMBL" id="GFN82877.1"/>
    </source>
</evidence>
<organism evidence="1 2">
    <name type="scientific">Plakobranchus ocellatus</name>
    <dbReference type="NCBI Taxonomy" id="259542"/>
    <lineage>
        <taxon>Eukaryota</taxon>
        <taxon>Metazoa</taxon>
        <taxon>Spiralia</taxon>
        <taxon>Lophotrochozoa</taxon>
        <taxon>Mollusca</taxon>
        <taxon>Gastropoda</taxon>
        <taxon>Heterobranchia</taxon>
        <taxon>Euthyneura</taxon>
        <taxon>Panpulmonata</taxon>
        <taxon>Sacoglossa</taxon>
        <taxon>Placobranchoidea</taxon>
        <taxon>Plakobranchidae</taxon>
        <taxon>Plakobranchus</taxon>
    </lineage>
</organism>
<dbReference type="Proteomes" id="UP000735302">
    <property type="component" value="Unassembled WGS sequence"/>
</dbReference>
<accession>A0AAV3YK36</accession>
<name>A0AAV3YK36_9GAST</name>
<sequence length="122" mass="14075">MFPHQRNCLRKAKYSHKVQDFQSLRLPFSPPTKYNLDNLTTLCLTRQSHKICGMLHPGPRAGSRPRIWSGVYRLASTYLEKIKIMHAAQCRTGCIAAMRVLQTGSFIVYSFKCFCNLQLFSF</sequence>
<reference evidence="1 2" key="1">
    <citation type="journal article" date="2021" name="Elife">
        <title>Chloroplast acquisition without the gene transfer in kleptoplastic sea slugs, Plakobranchus ocellatus.</title>
        <authorList>
            <person name="Maeda T."/>
            <person name="Takahashi S."/>
            <person name="Yoshida T."/>
            <person name="Shimamura S."/>
            <person name="Takaki Y."/>
            <person name="Nagai Y."/>
            <person name="Toyoda A."/>
            <person name="Suzuki Y."/>
            <person name="Arimoto A."/>
            <person name="Ishii H."/>
            <person name="Satoh N."/>
            <person name="Nishiyama T."/>
            <person name="Hasebe M."/>
            <person name="Maruyama T."/>
            <person name="Minagawa J."/>
            <person name="Obokata J."/>
            <person name="Shigenobu S."/>
        </authorList>
    </citation>
    <scope>NUCLEOTIDE SEQUENCE [LARGE SCALE GENOMIC DNA]</scope>
</reference>
<keyword evidence="2" id="KW-1185">Reference proteome</keyword>
<gene>
    <name evidence="1" type="ORF">PoB_000938300</name>
</gene>
<comment type="caution">
    <text evidence="1">The sequence shown here is derived from an EMBL/GenBank/DDBJ whole genome shotgun (WGS) entry which is preliminary data.</text>
</comment>
<dbReference type="EMBL" id="BLXT01001042">
    <property type="protein sequence ID" value="GFN82877.1"/>
    <property type="molecule type" value="Genomic_DNA"/>
</dbReference>
<protein>
    <submittedName>
        <fullName evidence="1">Uncharacterized protein</fullName>
    </submittedName>
</protein>